<dbReference type="STRING" id="287099.SAMN05660413_00412"/>
<dbReference type="Pfam" id="PF00515">
    <property type="entry name" value="TPR_1"/>
    <property type="match status" value="1"/>
</dbReference>
<reference evidence="2 3" key="1">
    <citation type="submission" date="2016-10" db="EMBL/GenBank/DDBJ databases">
        <authorList>
            <person name="de Groot N.N."/>
        </authorList>
    </citation>
    <scope>NUCLEOTIDE SEQUENCE [LARGE SCALE GENOMIC DNA]</scope>
    <source>
        <strain evidence="2 3">DSM 17794</strain>
    </source>
</reference>
<dbReference type="AlphaFoldDB" id="A0A1I4XWS2"/>
<dbReference type="InterPro" id="IPR019734">
    <property type="entry name" value="TPR_rpt"/>
</dbReference>
<proteinExistence type="predicted"/>
<organism evidence="2 3">
    <name type="scientific">Salegentibacter flavus</name>
    <dbReference type="NCBI Taxonomy" id="287099"/>
    <lineage>
        <taxon>Bacteria</taxon>
        <taxon>Pseudomonadati</taxon>
        <taxon>Bacteroidota</taxon>
        <taxon>Flavobacteriia</taxon>
        <taxon>Flavobacteriales</taxon>
        <taxon>Flavobacteriaceae</taxon>
        <taxon>Salegentibacter</taxon>
    </lineage>
</organism>
<dbReference type="PROSITE" id="PS50293">
    <property type="entry name" value="TPR_REGION"/>
    <property type="match status" value="1"/>
</dbReference>
<keyword evidence="1" id="KW-0802">TPR repeat</keyword>
<dbReference type="EMBL" id="FOVL01000001">
    <property type="protein sequence ID" value="SFN30156.1"/>
    <property type="molecule type" value="Genomic_DNA"/>
</dbReference>
<evidence type="ECO:0000313" key="2">
    <source>
        <dbReference type="EMBL" id="SFN30156.1"/>
    </source>
</evidence>
<dbReference type="PANTHER" id="PTHR12558:SF13">
    <property type="entry name" value="CELL DIVISION CYCLE PROTEIN 27 HOMOLOG"/>
    <property type="match status" value="1"/>
</dbReference>
<dbReference type="PANTHER" id="PTHR12558">
    <property type="entry name" value="CELL DIVISION CYCLE 16,23,27"/>
    <property type="match status" value="1"/>
</dbReference>
<dbReference type="Gene3D" id="1.25.40.10">
    <property type="entry name" value="Tetratricopeptide repeat domain"/>
    <property type="match status" value="4"/>
</dbReference>
<name>A0A1I4XWS2_9FLAO</name>
<dbReference type="Pfam" id="PF13432">
    <property type="entry name" value="TPR_16"/>
    <property type="match status" value="2"/>
</dbReference>
<feature type="repeat" description="TPR" evidence="1">
    <location>
        <begin position="177"/>
        <end position="210"/>
    </location>
</feature>
<gene>
    <name evidence="2" type="ORF">SAMN05660413_00412</name>
</gene>
<evidence type="ECO:0000313" key="3">
    <source>
        <dbReference type="Proteomes" id="UP000199153"/>
    </source>
</evidence>
<feature type="repeat" description="TPR" evidence="1">
    <location>
        <begin position="211"/>
        <end position="244"/>
    </location>
</feature>
<feature type="repeat" description="TPR" evidence="1">
    <location>
        <begin position="42"/>
        <end position="75"/>
    </location>
</feature>
<dbReference type="RefSeq" id="WP_245760363.1">
    <property type="nucleotide sequence ID" value="NZ_FOVL01000001.1"/>
</dbReference>
<dbReference type="InterPro" id="IPR011990">
    <property type="entry name" value="TPR-like_helical_dom_sf"/>
</dbReference>
<dbReference type="SUPFAM" id="SSF48452">
    <property type="entry name" value="TPR-like"/>
    <property type="match status" value="1"/>
</dbReference>
<dbReference type="SMART" id="SM00028">
    <property type="entry name" value="TPR"/>
    <property type="match status" value="6"/>
</dbReference>
<sequence length="372" mass="42842">MLILVAKAEAQTSALAISDSLYAVGEYKEAIEVLEGISDNSERIHQSLAKYHSAAGNSAIAIEHYEKLLEFNPKRLLTAIDYGKLLVKTGKLSKADSLFSSLTNKYPENANFYYQHALIKEKQKDSTAMDLFMQSIALDKFHQGALYKIAKEELRNRRYSLAEKLSKQGLEANPENASLLSILAQTYSSLKEYRKAIPHYEKLQELGQESEFIYSKLGYANYQLFDYKRAILYYKKALEFEDRNAATHFILGKLYAQTGDLDKSETHLLMAILIKKQPVDAEFLSLGLTYKLQKKYKDALDYFDKALEENPDNQRALYEKAVAADNYYKDRELVLQHYNTYLRKYEKKGNPGMLSLTRNRIKDIKKKLHLEE</sequence>
<dbReference type="Proteomes" id="UP000199153">
    <property type="component" value="Unassembled WGS sequence"/>
</dbReference>
<feature type="repeat" description="TPR" evidence="1">
    <location>
        <begin position="280"/>
        <end position="313"/>
    </location>
</feature>
<dbReference type="PROSITE" id="PS50005">
    <property type="entry name" value="TPR"/>
    <property type="match status" value="4"/>
</dbReference>
<accession>A0A1I4XWS2</accession>
<evidence type="ECO:0000256" key="1">
    <source>
        <dbReference type="PROSITE-ProRule" id="PRU00339"/>
    </source>
</evidence>
<protein>
    <submittedName>
        <fullName evidence="2">Tetratricopeptide repeat-containing protein</fullName>
    </submittedName>
</protein>
<keyword evidence="3" id="KW-1185">Reference proteome</keyword>